<reference evidence="1" key="1">
    <citation type="submission" date="2021-02" db="EMBL/GenBank/DDBJ databases">
        <authorList>
            <person name="Nowell W R."/>
        </authorList>
    </citation>
    <scope>NUCLEOTIDE SEQUENCE</scope>
</reference>
<comment type="caution">
    <text evidence="1">The sequence shown here is derived from an EMBL/GenBank/DDBJ whole genome shotgun (WGS) entry which is preliminary data.</text>
</comment>
<gene>
    <name evidence="1" type="ORF">OXD698_LOCUS25217</name>
</gene>
<organism evidence="1 2">
    <name type="scientific">Adineta steineri</name>
    <dbReference type="NCBI Taxonomy" id="433720"/>
    <lineage>
        <taxon>Eukaryota</taxon>
        <taxon>Metazoa</taxon>
        <taxon>Spiralia</taxon>
        <taxon>Gnathifera</taxon>
        <taxon>Rotifera</taxon>
        <taxon>Eurotatoria</taxon>
        <taxon>Bdelloidea</taxon>
        <taxon>Adinetida</taxon>
        <taxon>Adinetidae</taxon>
        <taxon>Adineta</taxon>
    </lineage>
</organism>
<dbReference type="Proteomes" id="UP000663844">
    <property type="component" value="Unassembled WGS sequence"/>
</dbReference>
<accession>A0A819IVV1</accession>
<evidence type="ECO:0000313" key="1">
    <source>
        <dbReference type="EMBL" id="CAF3924604.1"/>
    </source>
</evidence>
<dbReference type="AlphaFoldDB" id="A0A819IVV1"/>
<evidence type="ECO:0000313" key="2">
    <source>
        <dbReference type="Proteomes" id="UP000663844"/>
    </source>
</evidence>
<dbReference type="EMBL" id="CAJOAZ010002392">
    <property type="protein sequence ID" value="CAF3924604.1"/>
    <property type="molecule type" value="Genomic_DNA"/>
</dbReference>
<protein>
    <submittedName>
        <fullName evidence="1">Uncharacterized protein</fullName>
    </submittedName>
</protein>
<proteinExistence type="predicted"/>
<sequence length="203" mass="24266">MDIAIQTVSKSEISLLDLLLIKRDTCINKTQIERVELNQKDNDVIDFDSAIILIGRFSNNNKQIQYYFNHSHSSHNQYNDLSRTCDYKYQTHSDKQQQINVDNQMIAQSYIAYSPLPKHFKPQLSYLVNNFHYESYTKNCYNSHSYRRSQHRSYVIDKRKNAYLHSNQQRGRYCCRQNDNSCILDNHRTNTFVQDKYQLLMDK</sequence>
<name>A0A819IVV1_9BILA</name>